<gene>
    <name evidence="1" type="ORF">ACFS2C_15300</name>
</gene>
<evidence type="ECO:0000313" key="2">
    <source>
        <dbReference type="Proteomes" id="UP001597478"/>
    </source>
</evidence>
<proteinExistence type="predicted"/>
<dbReference type="EMBL" id="JBHUOF010000021">
    <property type="protein sequence ID" value="MFD2800758.1"/>
    <property type="molecule type" value="Genomic_DNA"/>
</dbReference>
<protein>
    <recommendedName>
        <fullName evidence="3">DUF433 domain-containing protein</fullName>
    </recommendedName>
</protein>
<sequence length="120" mass="13148">MTIVPEQAGSAENTAGSVRVTVDRTARLLLGEGWSVRVLSSYAVRTGIELHSLADAIEFVCAHCLELCEATLVAILRRRLVCPSCYASPHVHEPRESRGIGGFRPCREEFATGKLYSFAR</sequence>
<accession>A0ABW5W9W6</accession>
<evidence type="ECO:0000313" key="1">
    <source>
        <dbReference type="EMBL" id="MFD2800758.1"/>
    </source>
</evidence>
<keyword evidence="2" id="KW-1185">Reference proteome</keyword>
<organism evidence="1 2">
    <name type="scientific">Prauserella oleivorans</name>
    <dbReference type="NCBI Taxonomy" id="1478153"/>
    <lineage>
        <taxon>Bacteria</taxon>
        <taxon>Bacillati</taxon>
        <taxon>Actinomycetota</taxon>
        <taxon>Actinomycetes</taxon>
        <taxon>Pseudonocardiales</taxon>
        <taxon>Pseudonocardiaceae</taxon>
        <taxon>Prauserella</taxon>
    </lineage>
</organism>
<dbReference type="Proteomes" id="UP001597478">
    <property type="component" value="Unassembled WGS sequence"/>
</dbReference>
<comment type="caution">
    <text evidence="1">The sequence shown here is derived from an EMBL/GenBank/DDBJ whole genome shotgun (WGS) entry which is preliminary data.</text>
</comment>
<reference evidence="2" key="1">
    <citation type="journal article" date="2019" name="Int. J. Syst. Evol. Microbiol.">
        <title>The Global Catalogue of Microorganisms (GCM) 10K type strain sequencing project: providing services to taxonomists for standard genome sequencing and annotation.</title>
        <authorList>
            <consortium name="The Broad Institute Genomics Platform"/>
            <consortium name="The Broad Institute Genome Sequencing Center for Infectious Disease"/>
            <person name="Wu L."/>
            <person name="Ma J."/>
        </authorList>
    </citation>
    <scope>NUCLEOTIDE SEQUENCE [LARGE SCALE GENOMIC DNA]</scope>
    <source>
        <strain evidence="2">IBRC-M 10906</strain>
    </source>
</reference>
<dbReference type="RefSeq" id="WP_377390502.1">
    <property type="nucleotide sequence ID" value="NZ_JBHSAN010000024.1"/>
</dbReference>
<name>A0ABW5W9W6_9PSEU</name>
<evidence type="ECO:0008006" key="3">
    <source>
        <dbReference type="Google" id="ProtNLM"/>
    </source>
</evidence>